<dbReference type="Proteomes" id="UP000292362">
    <property type="component" value="Unassembled WGS sequence"/>
</dbReference>
<evidence type="ECO:0000313" key="8">
    <source>
        <dbReference type="Proteomes" id="UP000292362"/>
    </source>
</evidence>
<name>A0A4Q9KYH8_9MICR</name>
<evidence type="ECO:0000256" key="3">
    <source>
        <dbReference type="ARBA" id="ARBA00023242"/>
    </source>
</evidence>
<dbReference type="OrthoDB" id="6162375at2759"/>
<dbReference type="VEuPathDB" id="MicrosporidiaDB:CWI38_0353p0030"/>
<keyword evidence="3" id="KW-0539">Nucleus</keyword>
<evidence type="ECO:0000313" key="5">
    <source>
        <dbReference type="EMBL" id="TBT99694.1"/>
    </source>
</evidence>
<dbReference type="VEuPathDB" id="MicrosporidiaDB:CWI37_1249p0010"/>
<dbReference type="PANTHER" id="PTHR13000:SF0">
    <property type="entry name" value="NUCLEOPORIN P54"/>
    <property type="match status" value="1"/>
</dbReference>
<dbReference type="GO" id="GO:0017056">
    <property type="term" value="F:structural constituent of nuclear pore"/>
    <property type="evidence" value="ECO:0007669"/>
    <property type="project" value="TreeGrafter"/>
</dbReference>
<dbReference type="PANTHER" id="PTHR13000">
    <property type="entry name" value="NUCLEOPORIN P54"/>
    <property type="match status" value="1"/>
</dbReference>
<dbReference type="EMBL" id="PITJ01001249">
    <property type="protein sequence ID" value="TBT99694.1"/>
    <property type="molecule type" value="Genomic_DNA"/>
</dbReference>
<protein>
    <recommendedName>
        <fullName evidence="4">Nucleoporin Nup54 alpha-helical domain-containing protein</fullName>
    </recommendedName>
</protein>
<keyword evidence="7" id="KW-1185">Reference proteome</keyword>
<gene>
    <name evidence="5" type="ORF">CWI37_1249p0010</name>
    <name evidence="6" type="ORF">CWI38_0353p0030</name>
</gene>
<dbReference type="InterPro" id="IPR025712">
    <property type="entry name" value="Nup54_alpha-helical_dom"/>
</dbReference>
<organism evidence="5 8">
    <name type="scientific">Hamiltosporidium tvaerminnensis</name>
    <dbReference type="NCBI Taxonomy" id="1176355"/>
    <lineage>
        <taxon>Eukaryota</taxon>
        <taxon>Fungi</taxon>
        <taxon>Fungi incertae sedis</taxon>
        <taxon>Microsporidia</taxon>
        <taxon>Dubosqiidae</taxon>
        <taxon>Hamiltosporidium</taxon>
    </lineage>
</organism>
<dbReference type="AlphaFoldDB" id="A0A4Q9KYH8"/>
<proteinExistence type="predicted"/>
<dbReference type="Proteomes" id="UP000292282">
    <property type="component" value="Unassembled WGS sequence"/>
</dbReference>
<dbReference type="InterPro" id="IPR024864">
    <property type="entry name" value="Nup54/Nup57/Nup44"/>
</dbReference>
<reference evidence="7 8" key="1">
    <citation type="submission" date="2017-12" db="EMBL/GenBank/DDBJ databases">
        <authorList>
            <person name="Pombert J.-F."/>
            <person name="Haag K.L."/>
            <person name="Ebert D."/>
        </authorList>
    </citation>
    <scope>NUCLEOTIDE SEQUENCE [LARGE SCALE GENOMIC DNA]</scope>
    <source>
        <strain evidence="5">FI-OER-3-3</strain>
        <strain evidence="6">IL-G-3</strain>
    </source>
</reference>
<dbReference type="Pfam" id="PF13874">
    <property type="entry name" value="Nup54"/>
    <property type="match status" value="1"/>
</dbReference>
<keyword evidence="2" id="KW-0813">Transport</keyword>
<comment type="caution">
    <text evidence="5">The sequence shown here is derived from an EMBL/GenBank/DDBJ whole genome shotgun (WGS) entry which is preliminary data.</text>
</comment>
<evidence type="ECO:0000256" key="1">
    <source>
        <dbReference type="ARBA" id="ARBA00004123"/>
    </source>
</evidence>
<evidence type="ECO:0000313" key="6">
    <source>
        <dbReference type="EMBL" id="TBU13719.1"/>
    </source>
</evidence>
<dbReference type="GO" id="GO:0036228">
    <property type="term" value="P:protein localization to nuclear inner membrane"/>
    <property type="evidence" value="ECO:0007669"/>
    <property type="project" value="TreeGrafter"/>
</dbReference>
<dbReference type="GO" id="GO:0006607">
    <property type="term" value="P:NLS-bearing protein import into nucleus"/>
    <property type="evidence" value="ECO:0007669"/>
    <property type="project" value="TreeGrafter"/>
</dbReference>
<comment type="subcellular location">
    <subcellularLocation>
        <location evidence="1">Nucleus</location>
    </subcellularLocation>
</comment>
<dbReference type="EMBL" id="PITK01000353">
    <property type="protein sequence ID" value="TBU13719.1"/>
    <property type="molecule type" value="Genomic_DNA"/>
</dbReference>
<dbReference type="GO" id="GO:0006999">
    <property type="term" value="P:nuclear pore organization"/>
    <property type="evidence" value="ECO:0007669"/>
    <property type="project" value="TreeGrafter"/>
</dbReference>
<dbReference type="GO" id="GO:0044613">
    <property type="term" value="C:nuclear pore central transport channel"/>
    <property type="evidence" value="ECO:0007669"/>
    <property type="project" value="TreeGrafter"/>
</dbReference>
<evidence type="ECO:0000259" key="4">
    <source>
        <dbReference type="Pfam" id="PF13874"/>
    </source>
</evidence>
<accession>A0A4Q9KYH8</accession>
<feature type="domain" description="Nucleoporin Nup54 alpha-helical" evidence="4">
    <location>
        <begin position="54"/>
        <end position="133"/>
    </location>
</feature>
<evidence type="ECO:0000256" key="2">
    <source>
        <dbReference type="ARBA" id="ARBA00022448"/>
    </source>
</evidence>
<sequence>MEKTTIYQKEKEILQQIESLESSYNEMSPLYKFKYIFYNIVSQPIETCPIDFPVHLWERAIKNAPALNTVPVVVKGYNGLEERRKRQIDVTTKIKESLESLCLRTGKLKMRTENITCRLKNAGDSYKKLFSKIYCNIRQNNTTGLTGELFRLKGYINEIGIRNANSINKDYKEQVINTLGSFKNLGVKMLQDLENDLKVLESKKNNLI</sequence>
<evidence type="ECO:0000313" key="7">
    <source>
        <dbReference type="Proteomes" id="UP000292282"/>
    </source>
</evidence>